<comment type="caution">
    <text evidence="1">The sequence shown here is derived from an EMBL/GenBank/DDBJ whole genome shotgun (WGS) entry which is preliminary data.</text>
</comment>
<sequence length="194" mass="22744">MQSLTKKSNFVTYQIHKISPGKQIYFHKAQYFKKAMEKWKGHGLVKEKPKLRKTIGLKREPKFDKSHEGDFLRVEGRNEKVAEEKERVLVGRNKTFYRSNPRHLRGILNRFKRNNSEEARKASRKVLVTKSTLKNPPMRIQTYSSNQKMKYAMEEIRLDDGLITAQSVDKSINTEDLKDFFTTNPLVNCVKVIV</sequence>
<gene>
    <name evidence="1" type="ORF">ECRASSUSDP1_LOCUS28458</name>
</gene>
<dbReference type="Proteomes" id="UP001295684">
    <property type="component" value="Unassembled WGS sequence"/>
</dbReference>
<dbReference type="EMBL" id="CAMPGE010029369">
    <property type="protein sequence ID" value="CAI2386833.1"/>
    <property type="molecule type" value="Genomic_DNA"/>
</dbReference>
<protein>
    <submittedName>
        <fullName evidence="1">Uncharacterized protein</fullName>
    </submittedName>
</protein>
<evidence type="ECO:0000313" key="2">
    <source>
        <dbReference type="Proteomes" id="UP001295684"/>
    </source>
</evidence>
<evidence type="ECO:0000313" key="1">
    <source>
        <dbReference type="EMBL" id="CAI2386833.1"/>
    </source>
</evidence>
<reference evidence="1" key="1">
    <citation type="submission" date="2023-07" db="EMBL/GenBank/DDBJ databases">
        <authorList>
            <consortium name="AG Swart"/>
            <person name="Singh M."/>
            <person name="Singh A."/>
            <person name="Seah K."/>
            <person name="Emmerich C."/>
        </authorList>
    </citation>
    <scope>NUCLEOTIDE SEQUENCE</scope>
    <source>
        <strain evidence="1">DP1</strain>
    </source>
</reference>
<dbReference type="AlphaFoldDB" id="A0AAD1Y7X1"/>
<proteinExistence type="predicted"/>
<keyword evidence="2" id="KW-1185">Reference proteome</keyword>
<name>A0AAD1Y7X1_EUPCR</name>
<organism evidence="1 2">
    <name type="scientific">Euplotes crassus</name>
    <dbReference type="NCBI Taxonomy" id="5936"/>
    <lineage>
        <taxon>Eukaryota</taxon>
        <taxon>Sar</taxon>
        <taxon>Alveolata</taxon>
        <taxon>Ciliophora</taxon>
        <taxon>Intramacronucleata</taxon>
        <taxon>Spirotrichea</taxon>
        <taxon>Hypotrichia</taxon>
        <taxon>Euplotida</taxon>
        <taxon>Euplotidae</taxon>
        <taxon>Moneuplotes</taxon>
    </lineage>
</organism>
<accession>A0AAD1Y7X1</accession>